<evidence type="ECO:0000313" key="1">
    <source>
        <dbReference type="EMBL" id="EDM16595.1"/>
    </source>
</evidence>
<gene>
    <name evidence="1" type="ORF">rCG_49147</name>
</gene>
<protein>
    <submittedName>
        <fullName evidence="1">RCG49147</fullName>
    </submittedName>
</protein>
<proteinExistence type="predicted"/>
<dbReference type="EMBL" id="CH473960">
    <property type="protein sequence ID" value="EDM16595.1"/>
    <property type="molecule type" value="Genomic_DNA"/>
</dbReference>
<evidence type="ECO:0000313" key="2">
    <source>
        <dbReference type="Proteomes" id="UP000234681"/>
    </source>
</evidence>
<name>A6IGV3_RAT</name>
<dbReference type="AlphaFoldDB" id="A6IGV3"/>
<reference evidence="1 2" key="1">
    <citation type="submission" date="2005-09" db="EMBL/GenBank/DDBJ databases">
        <authorList>
            <person name="Mural R.J."/>
            <person name="Li P.W."/>
            <person name="Adams M.D."/>
            <person name="Amanatides P.G."/>
            <person name="Baden-Tillson H."/>
            <person name="Barnstead M."/>
            <person name="Chin S.H."/>
            <person name="Dew I."/>
            <person name="Evans C.A."/>
            <person name="Ferriera S."/>
            <person name="Flanigan M."/>
            <person name="Fosler C."/>
            <person name="Glodek A."/>
            <person name="Gu Z."/>
            <person name="Holt R.A."/>
            <person name="Jennings D."/>
            <person name="Kraft C.L."/>
            <person name="Lu F."/>
            <person name="Nguyen T."/>
            <person name="Nusskern D.R."/>
            <person name="Pfannkoch C.M."/>
            <person name="Sitter C."/>
            <person name="Sutton G.G."/>
            <person name="Venter J.C."/>
            <person name="Wang Z."/>
            <person name="Woodage T."/>
            <person name="Zheng X.H."/>
            <person name="Zhong F."/>
        </authorList>
    </citation>
    <scope>NUCLEOTIDE SEQUENCE [LARGE SCALE GENOMIC DNA]</scope>
    <source>
        <strain>BN</strain>
        <strain evidence="2">Sprague-Dawley</strain>
    </source>
</reference>
<sequence>MMPVEFRASTSLAPLFDTKSLKTTMHIHWSLLQDSSLFRRPPETPSFLRLNNY</sequence>
<organism evidence="1 2">
    <name type="scientific">Rattus norvegicus</name>
    <name type="common">Rat</name>
    <dbReference type="NCBI Taxonomy" id="10116"/>
    <lineage>
        <taxon>Eukaryota</taxon>
        <taxon>Metazoa</taxon>
        <taxon>Chordata</taxon>
        <taxon>Craniata</taxon>
        <taxon>Vertebrata</taxon>
        <taxon>Euteleostomi</taxon>
        <taxon>Mammalia</taxon>
        <taxon>Eutheria</taxon>
        <taxon>Euarchontoglires</taxon>
        <taxon>Glires</taxon>
        <taxon>Rodentia</taxon>
        <taxon>Myomorpha</taxon>
        <taxon>Muroidea</taxon>
        <taxon>Muridae</taxon>
        <taxon>Murinae</taxon>
        <taxon>Rattus</taxon>
    </lineage>
</organism>
<accession>A6IGV3</accession>
<dbReference type="Proteomes" id="UP000234681">
    <property type="component" value="Chromosome 7"/>
</dbReference>